<evidence type="ECO:0000313" key="3">
    <source>
        <dbReference type="EMBL" id="EBR0846199.1"/>
    </source>
</evidence>
<feature type="region of interest" description="Disordered" evidence="1">
    <location>
        <begin position="261"/>
        <end position="285"/>
    </location>
</feature>
<feature type="domain" description="ImpA N-terminal" evidence="2">
    <location>
        <begin position="22"/>
        <end position="138"/>
    </location>
</feature>
<dbReference type="Pfam" id="PF06812">
    <property type="entry name" value="ImpA_N"/>
    <property type="match status" value="1"/>
</dbReference>
<reference evidence="3" key="1">
    <citation type="submission" date="2018-07" db="EMBL/GenBank/DDBJ databases">
        <authorList>
            <consortium name="GenomeTrakr network: Whole genome sequencing for foodborne pathogen traceback"/>
        </authorList>
    </citation>
    <scope>NUCLEOTIDE SEQUENCE</scope>
    <source>
        <strain evidence="3">CFSAN056582</strain>
    </source>
</reference>
<dbReference type="EMBL" id="AAGRCI010000030">
    <property type="protein sequence ID" value="EBR0846199.1"/>
    <property type="molecule type" value="Genomic_DNA"/>
</dbReference>
<evidence type="ECO:0000259" key="2">
    <source>
        <dbReference type="Pfam" id="PF06812"/>
    </source>
</evidence>
<dbReference type="InterPro" id="IPR010657">
    <property type="entry name" value="ImpA_N"/>
</dbReference>
<comment type="caution">
    <text evidence="3">The sequence shown here is derived from an EMBL/GenBank/DDBJ whole genome shotgun (WGS) entry which is preliminary data.</text>
</comment>
<dbReference type="PANTHER" id="PTHR37951">
    <property type="entry name" value="CYTOPLASMIC PROTEIN-RELATED"/>
    <property type="match status" value="1"/>
</dbReference>
<dbReference type="NCBIfam" id="TIGR03363">
    <property type="entry name" value="VI_chp_8"/>
    <property type="match status" value="1"/>
</dbReference>
<accession>A0A5U6SUN5</accession>
<proteinExistence type="predicted"/>
<dbReference type="InterPro" id="IPR017740">
    <property type="entry name" value="TssA-like"/>
</dbReference>
<dbReference type="AlphaFoldDB" id="A0A5U6SUN5"/>
<organism evidence="3">
    <name type="scientific">Salmonella enterica</name>
    <name type="common">Salmonella choleraesuis</name>
    <dbReference type="NCBI Taxonomy" id="28901"/>
    <lineage>
        <taxon>Bacteria</taxon>
        <taxon>Pseudomonadati</taxon>
        <taxon>Pseudomonadota</taxon>
        <taxon>Gammaproteobacteria</taxon>
        <taxon>Enterobacterales</taxon>
        <taxon>Enterobacteriaceae</taxon>
        <taxon>Salmonella</taxon>
    </lineage>
</organism>
<dbReference type="PANTHER" id="PTHR37951:SF1">
    <property type="entry name" value="TYPE VI SECRETION SYSTEM COMPONENT TSSA1"/>
    <property type="match status" value="1"/>
</dbReference>
<name>A0A5U6SUN5_SALER</name>
<evidence type="ECO:0000256" key="1">
    <source>
        <dbReference type="SAM" id="MobiDB-lite"/>
    </source>
</evidence>
<sequence>MCVGMNTGERMMDIRLDCEALLAPLRASDPAGDNVEFTLEYDEIQRCRQSEPDYLSRGEWTTELKKADWPLVRTHCEDLLRHTGKDFQVACWLFEACYQMAGLAGLCEGARFLARFVTHYWESGWPSLAEGEGIRRQNITSNTVAALRDFLLQFPLSGVAESAFSAWKQCRDDDEAPGAVSLPEKEQYEAVAYSAWAQALTAEALTERMDELTQCLDGVTILDQTVGACEGMGGSPFSPVLALLMTLREGLAGIRQTRFPDLPEKQQAEPAGQGDVTRAGRRDEMNRTSAVEQLAALARYFRRTEPSSPVPFLLERAVRLAGMSALDWLEDITRDRNNLDDVYFVLKGARAGDEN</sequence>
<gene>
    <name evidence="3" type="primary">tssA</name>
    <name evidence="3" type="ORF">BRO79_22580</name>
</gene>
<protein>
    <submittedName>
        <fullName evidence="3">Type VI secretion system protein TssA</fullName>
    </submittedName>
</protein>